<proteinExistence type="inferred from homology"/>
<evidence type="ECO:0000256" key="1">
    <source>
        <dbReference type="ARBA" id="ARBA00038054"/>
    </source>
</evidence>
<dbReference type="InterPro" id="IPR002563">
    <property type="entry name" value="Flavin_Rdtase-like_dom"/>
</dbReference>
<comment type="similarity">
    <text evidence="1">Belongs to the flavoredoxin family.</text>
</comment>
<comment type="caution">
    <text evidence="3">The sequence shown here is derived from an EMBL/GenBank/DDBJ whole genome shotgun (WGS) entry which is preliminary data.</text>
</comment>
<dbReference type="InterPro" id="IPR012349">
    <property type="entry name" value="Split_barrel_FMN-bd"/>
</dbReference>
<dbReference type="SUPFAM" id="SSF50475">
    <property type="entry name" value="FMN-binding split barrel"/>
    <property type="match status" value="1"/>
</dbReference>
<accession>A0ABS4G293</accession>
<dbReference type="EMBL" id="JAGGKC010000006">
    <property type="protein sequence ID" value="MBP1918470.1"/>
    <property type="molecule type" value="Genomic_DNA"/>
</dbReference>
<name>A0ABS4G293_9CLOT</name>
<dbReference type="PANTHER" id="PTHR43567:SF5">
    <property type="entry name" value="HYPOTHETICAL CYTOSOLIC PROTEIN"/>
    <property type="match status" value="1"/>
</dbReference>
<dbReference type="RefSeq" id="WP_209458706.1">
    <property type="nucleotide sequence ID" value="NZ_JAGGKC010000006.1"/>
</dbReference>
<reference evidence="3 4" key="1">
    <citation type="submission" date="2021-03" db="EMBL/GenBank/DDBJ databases">
        <title>Genomic Encyclopedia of Type Strains, Phase IV (KMG-IV): sequencing the most valuable type-strain genomes for metagenomic binning, comparative biology and taxonomic classification.</title>
        <authorList>
            <person name="Goeker M."/>
        </authorList>
    </citation>
    <scope>NUCLEOTIDE SEQUENCE [LARGE SCALE GENOMIC DNA]</scope>
    <source>
        <strain evidence="3 4">DSM 6139</strain>
    </source>
</reference>
<dbReference type="Gene3D" id="2.30.110.10">
    <property type="entry name" value="Electron Transport, Fmn-binding Protein, Chain A"/>
    <property type="match status" value="1"/>
</dbReference>
<organism evidence="3 4">
    <name type="scientific">Youngiibacter multivorans</name>
    <dbReference type="NCBI Taxonomy" id="937251"/>
    <lineage>
        <taxon>Bacteria</taxon>
        <taxon>Bacillati</taxon>
        <taxon>Bacillota</taxon>
        <taxon>Clostridia</taxon>
        <taxon>Eubacteriales</taxon>
        <taxon>Clostridiaceae</taxon>
        <taxon>Youngiibacter</taxon>
    </lineage>
</organism>
<dbReference type="Pfam" id="PF01613">
    <property type="entry name" value="Flavin_Reduct"/>
    <property type="match status" value="1"/>
</dbReference>
<dbReference type="SMART" id="SM00903">
    <property type="entry name" value="Flavin_Reduct"/>
    <property type="match status" value="1"/>
</dbReference>
<evidence type="ECO:0000313" key="3">
    <source>
        <dbReference type="EMBL" id="MBP1918470.1"/>
    </source>
</evidence>
<dbReference type="InterPro" id="IPR052174">
    <property type="entry name" value="Flavoredoxin"/>
</dbReference>
<evidence type="ECO:0000259" key="2">
    <source>
        <dbReference type="SMART" id="SM00903"/>
    </source>
</evidence>
<dbReference type="PANTHER" id="PTHR43567">
    <property type="entry name" value="FLAVOREDOXIN-RELATED-RELATED"/>
    <property type="match status" value="1"/>
</dbReference>
<gene>
    <name evidence="3" type="ORF">J2Z34_000946</name>
</gene>
<sequence>MAVEFIRYLDKSLKYLHRQGAFLTVKGKEAVNVTTISWGNIGFEWGRPIFTILIRKSRYAHELLQETDEFTVSIPTTPSMKKALQVCGSKTGRKTDKFKEAGITQYPSKNLETPIVKEADIFYECKIVYRHKIDPDVLGGDIDKTSYLDGDYHEIFYGEIIGAYGKDAL</sequence>
<feature type="domain" description="Flavin reductase like" evidence="2">
    <location>
        <begin position="13"/>
        <end position="154"/>
    </location>
</feature>
<dbReference type="Proteomes" id="UP001519271">
    <property type="component" value="Unassembled WGS sequence"/>
</dbReference>
<keyword evidence="4" id="KW-1185">Reference proteome</keyword>
<protein>
    <submittedName>
        <fullName evidence="3">Flavin reductase (DIM6/NTAB) family NADH-FMN oxidoreductase RutF</fullName>
    </submittedName>
</protein>
<evidence type="ECO:0000313" key="4">
    <source>
        <dbReference type="Proteomes" id="UP001519271"/>
    </source>
</evidence>